<dbReference type="SUPFAM" id="SSF51735">
    <property type="entry name" value="NAD(P)-binding Rossmann-fold domains"/>
    <property type="match status" value="1"/>
</dbReference>
<comment type="similarity">
    <text evidence="1">Belongs to the short-chain dehydrogenases/reductases (SDR) family.</text>
</comment>
<dbReference type="Proteomes" id="UP000568380">
    <property type="component" value="Unassembled WGS sequence"/>
</dbReference>
<sequence length="246" mass="25031">MSDRLAGRTAVVTGSAGGLGREFAAALAAAGARVAGFDVASQSGTARRIGAAFLPVTVDVTEPSQVARAMALVAAEAGGPHIVVNNAGVYPPIPFEKTTLDDLRRILRINVEGPFTVTQAALPYLREAGWGRVVSIASGAVFVGPPDLVAYTASKAALIGMTRSLATLLGPENITANVIAPGLTRTETATRSTGADGGFERVAATQRVPRVAEPGDLVSTLLYVCDPGSGFLTGQTLNVDGGAAFL</sequence>
<comment type="caution">
    <text evidence="4">The sequence shown here is derived from an EMBL/GenBank/DDBJ whole genome shotgun (WGS) entry which is preliminary data.</text>
</comment>
<dbReference type="PRINTS" id="PR00081">
    <property type="entry name" value="GDHRDH"/>
</dbReference>
<dbReference type="EMBL" id="JACHIN010000021">
    <property type="protein sequence ID" value="MBB5084168.1"/>
    <property type="molecule type" value="Genomic_DNA"/>
</dbReference>
<accession>A0A7W8AG67</accession>
<name>A0A7W8AG67_9ACTN</name>
<dbReference type="InterPro" id="IPR002347">
    <property type="entry name" value="SDR_fam"/>
</dbReference>
<reference evidence="4 5" key="1">
    <citation type="submission" date="2020-08" db="EMBL/GenBank/DDBJ databases">
        <title>Genomic Encyclopedia of Type Strains, Phase IV (KMG-IV): sequencing the most valuable type-strain genomes for metagenomic binning, comparative biology and taxonomic classification.</title>
        <authorList>
            <person name="Goeker M."/>
        </authorList>
    </citation>
    <scope>NUCLEOTIDE SEQUENCE [LARGE SCALE GENOMIC DNA]</scope>
    <source>
        <strain evidence="4 5">DSM 45385</strain>
    </source>
</reference>
<dbReference type="EC" id="1.1.1.100" evidence="4"/>
<feature type="domain" description="Ketoreductase" evidence="3">
    <location>
        <begin position="8"/>
        <end position="182"/>
    </location>
</feature>
<keyword evidence="2 4" id="KW-0560">Oxidoreductase</keyword>
<dbReference type="PANTHER" id="PTHR42760">
    <property type="entry name" value="SHORT-CHAIN DEHYDROGENASES/REDUCTASES FAMILY MEMBER"/>
    <property type="match status" value="1"/>
</dbReference>
<dbReference type="Gene3D" id="3.40.50.720">
    <property type="entry name" value="NAD(P)-binding Rossmann-like Domain"/>
    <property type="match status" value="1"/>
</dbReference>
<organism evidence="4 5">
    <name type="scientific">Nonomuraea endophytica</name>
    <dbReference type="NCBI Taxonomy" id="714136"/>
    <lineage>
        <taxon>Bacteria</taxon>
        <taxon>Bacillati</taxon>
        <taxon>Actinomycetota</taxon>
        <taxon>Actinomycetes</taxon>
        <taxon>Streptosporangiales</taxon>
        <taxon>Streptosporangiaceae</taxon>
        <taxon>Nonomuraea</taxon>
    </lineage>
</organism>
<proteinExistence type="inferred from homology"/>
<dbReference type="GO" id="GO:0004316">
    <property type="term" value="F:3-oxoacyl-[acyl-carrier-protein] reductase (NADPH) activity"/>
    <property type="evidence" value="ECO:0007669"/>
    <property type="project" value="UniProtKB-EC"/>
</dbReference>
<evidence type="ECO:0000313" key="5">
    <source>
        <dbReference type="Proteomes" id="UP000568380"/>
    </source>
</evidence>
<dbReference type="RefSeq" id="WP_221341704.1">
    <property type="nucleotide sequence ID" value="NZ_JACHIN010000021.1"/>
</dbReference>
<dbReference type="PRINTS" id="PR00080">
    <property type="entry name" value="SDRFAMILY"/>
</dbReference>
<dbReference type="CDD" id="cd05233">
    <property type="entry name" value="SDR_c"/>
    <property type="match status" value="1"/>
</dbReference>
<dbReference type="PROSITE" id="PS00061">
    <property type="entry name" value="ADH_SHORT"/>
    <property type="match status" value="1"/>
</dbReference>
<dbReference type="AlphaFoldDB" id="A0A7W8AG67"/>
<dbReference type="Pfam" id="PF13561">
    <property type="entry name" value="adh_short_C2"/>
    <property type="match status" value="1"/>
</dbReference>
<protein>
    <submittedName>
        <fullName evidence="4">3-oxoacyl-[acyl-carrier protein] reductase</fullName>
        <ecNumber evidence="4">1.1.1.100</ecNumber>
    </submittedName>
</protein>
<evidence type="ECO:0000313" key="4">
    <source>
        <dbReference type="EMBL" id="MBB5084168.1"/>
    </source>
</evidence>
<evidence type="ECO:0000256" key="2">
    <source>
        <dbReference type="ARBA" id="ARBA00023002"/>
    </source>
</evidence>
<dbReference type="InterPro" id="IPR036291">
    <property type="entry name" value="NAD(P)-bd_dom_sf"/>
</dbReference>
<dbReference type="PANTHER" id="PTHR42760:SF115">
    <property type="entry name" value="3-OXOACYL-[ACYL-CARRIER-PROTEIN] REDUCTASE FABG"/>
    <property type="match status" value="1"/>
</dbReference>
<dbReference type="InterPro" id="IPR057326">
    <property type="entry name" value="KR_dom"/>
</dbReference>
<dbReference type="SMART" id="SM00822">
    <property type="entry name" value="PKS_KR"/>
    <property type="match status" value="1"/>
</dbReference>
<evidence type="ECO:0000259" key="3">
    <source>
        <dbReference type="SMART" id="SM00822"/>
    </source>
</evidence>
<evidence type="ECO:0000256" key="1">
    <source>
        <dbReference type="ARBA" id="ARBA00006484"/>
    </source>
</evidence>
<dbReference type="FunFam" id="3.40.50.720:FF:000084">
    <property type="entry name" value="Short-chain dehydrogenase reductase"/>
    <property type="match status" value="1"/>
</dbReference>
<keyword evidence="5" id="KW-1185">Reference proteome</keyword>
<gene>
    <name evidence="4" type="ORF">HNR40_009676</name>
</gene>
<dbReference type="InterPro" id="IPR020904">
    <property type="entry name" value="Sc_DH/Rdtase_CS"/>
</dbReference>